<keyword evidence="8" id="KW-1185">Reference proteome</keyword>
<dbReference type="Proteomes" id="UP000002508">
    <property type="component" value="Chromosome"/>
</dbReference>
<keyword evidence="6" id="KW-1003">Cell membrane</keyword>
<evidence type="ECO:0000313" key="7">
    <source>
        <dbReference type="EMBL" id="ACL26508.1"/>
    </source>
</evidence>
<feature type="transmembrane region" description="Helical" evidence="6">
    <location>
        <begin position="137"/>
        <end position="159"/>
    </location>
</feature>
<feature type="transmembrane region" description="Helical" evidence="6">
    <location>
        <begin position="100"/>
        <end position="116"/>
    </location>
</feature>
<evidence type="ECO:0000256" key="4">
    <source>
        <dbReference type="ARBA" id="ARBA00022989"/>
    </source>
</evidence>
<dbReference type="PANTHER" id="PTHR43701:SF2">
    <property type="entry name" value="MEMBRANE TRANSPORTER PROTEIN YJNA-RELATED"/>
    <property type="match status" value="1"/>
</dbReference>
<dbReference type="OrthoDB" id="9780109at2"/>
<dbReference type="GO" id="GO:0005886">
    <property type="term" value="C:plasma membrane"/>
    <property type="evidence" value="ECO:0007669"/>
    <property type="project" value="UniProtKB-SubCell"/>
</dbReference>
<proteinExistence type="inferred from homology"/>
<dbReference type="HOGENOM" id="CLU_045498_5_4_0"/>
<dbReference type="KEGG" id="cag:Cagg_3672"/>
<dbReference type="AlphaFoldDB" id="B8GAD3"/>
<sequence>MFYLILTILLFGLSFLSGMMGLGVAFIATPVLGLFGLELKHEIMPLSLWLNGITAIAGAVTLARKGMVDWRTALPLLIITTIVAPIGVWLLQFVPTTTVWWIYVGVLVFLAYRMAFPPTQDDSQPTVISDATRVKAGFASAAIGVFAGFLGVGPGFLLMPTLVLLGYTARIAAATNAVIVTLPSFSAFATHLLDARFDWLLLILTSISAVLGAQAGAAFMARRVKSLTLTRIFAAALMALALQRAWLLVGG</sequence>
<feature type="transmembrane region" description="Helical" evidence="6">
    <location>
        <begin position="43"/>
        <end position="62"/>
    </location>
</feature>
<gene>
    <name evidence="7" type="ordered locus">Cagg_3672</name>
</gene>
<feature type="transmembrane region" description="Helical" evidence="6">
    <location>
        <begin position="74"/>
        <end position="94"/>
    </location>
</feature>
<comment type="similarity">
    <text evidence="2 6">Belongs to the 4-toluene sulfonate uptake permease (TSUP) (TC 2.A.102) family.</text>
</comment>
<feature type="transmembrane region" description="Helical" evidence="6">
    <location>
        <begin position="200"/>
        <end position="220"/>
    </location>
</feature>
<reference evidence="7" key="1">
    <citation type="submission" date="2008-12" db="EMBL/GenBank/DDBJ databases">
        <title>Complete sequence of Chloroflexus aggregans DSM 9485.</title>
        <authorList>
            <consortium name="US DOE Joint Genome Institute"/>
            <person name="Lucas S."/>
            <person name="Copeland A."/>
            <person name="Lapidus A."/>
            <person name="Glavina del Rio T."/>
            <person name="Dalin E."/>
            <person name="Tice H."/>
            <person name="Pitluck S."/>
            <person name="Foster B."/>
            <person name="Larimer F."/>
            <person name="Land M."/>
            <person name="Hauser L."/>
            <person name="Kyrpides N."/>
            <person name="Mikhailova N."/>
            <person name="Bryant D."/>
            <person name="Richardson P."/>
        </authorList>
    </citation>
    <scope>NUCLEOTIDE SEQUENCE</scope>
    <source>
        <strain evidence="7">DSM 9485</strain>
    </source>
</reference>
<keyword evidence="5 6" id="KW-0472">Membrane</keyword>
<protein>
    <recommendedName>
        <fullName evidence="6">Probable membrane transporter protein</fullName>
    </recommendedName>
</protein>
<evidence type="ECO:0000256" key="5">
    <source>
        <dbReference type="ARBA" id="ARBA00023136"/>
    </source>
</evidence>
<evidence type="ECO:0000256" key="2">
    <source>
        <dbReference type="ARBA" id="ARBA00009142"/>
    </source>
</evidence>
<dbReference type="RefSeq" id="WP_015942353.1">
    <property type="nucleotide sequence ID" value="NC_011831.1"/>
</dbReference>
<dbReference type="eggNOG" id="COG0730">
    <property type="taxonomic scope" value="Bacteria"/>
</dbReference>
<organism evidence="7 8">
    <name type="scientific">Chloroflexus aggregans (strain MD-66 / DSM 9485)</name>
    <dbReference type="NCBI Taxonomy" id="326427"/>
    <lineage>
        <taxon>Bacteria</taxon>
        <taxon>Bacillati</taxon>
        <taxon>Chloroflexota</taxon>
        <taxon>Chloroflexia</taxon>
        <taxon>Chloroflexales</taxon>
        <taxon>Chloroflexineae</taxon>
        <taxon>Chloroflexaceae</taxon>
        <taxon>Chloroflexus</taxon>
    </lineage>
</organism>
<name>B8GAD3_CHLAD</name>
<dbReference type="EMBL" id="CP001337">
    <property type="protein sequence ID" value="ACL26508.1"/>
    <property type="molecule type" value="Genomic_DNA"/>
</dbReference>
<evidence type="ECO:0000256" key="6">
    <source>
        <dbReference type="RuleBase" id="RU363041"/>
    </source>
</evidence>
<accession>B8GAD3</accession>
<keyword evidence="4 6" id="KW-1133">Transmembrane helix</keyword>
<dbReference type="InterPro" id="IPR002781">
    <property type="entry name" value="TM_pro_TauE-like"/>
</dbReference>
<evidence type="ECO:0000256" key="1">
    <source>
        <dbReference type="ARBA" id="ARBA00004141"/>
    </source>
</evidence>
<feature type="transmembrane region" description="Helical" evidence="6">
    <location>
        <begin position="171"/>
        <end position="193"/>
    </location>
</feature>
<dbReference type="Pfam" id="PF01925">
    <property type="entry name" value="TauE"/>
    <property type="match status" value="1"/>
</dbReference>
<evidence type="ECO:0000313" key="8">
    <source>
        <dbReference type="Proteomes" id="UP000002508"/>
    </source>
</evidence>
<keyword evidence="3 6" id="KW-0812">Transmembrane</keyword>
<feature type="transmembrane region" description="Helical" evidence="6">
    <location>
        <begin position="232"/>
        <end position="249"/>
    </location>
</feature>
<evidence type="ECO:0000256" key="3">
    <source>
        <dbReference type="ARBA" id="ARBA00022692"/>
    </source>
</evidence>
<comment type="subcellular location">
    <subcellularLocation>
        <location evidence="6">Cell membrane</location>
        <topology evidence="6">Multi-pass membrane protein</topology>
    </subcellularLocation>
    <subcellularLocation>
        <location evidence="1">Membrane</location>
        <topology evidence="1">Multi-pass membrane protein</topology>
    </subcellularLocation>
</comment>
<dbReference type="STRING" id="326427.Cagg_3672"/>
<dbReference type="InterPro" id="IPR051598">
    <property type="entry name" value="TSUP/Inactive_protease-like"/>
</dbReference>
<dbReference type="PANTHER" id="PTHR43701">
    <property type="entry name" value="MEMBRANE TRANSPORTER PROTEIN MJ0441-RELATED"/>
    <property type="match status" value="1"/>
</dbReference>